<dbReference type="InterPro" id="IPR001646">
    <property type="entry name" value="5peptide_repeat"/>
</dbReference>
<dbReference type="SUPFAM" id="SSF141571">
    <property type="entry name" value="Pentapeptide repeat-like"/>
    <property type="match status" value="2"/>
</dbReference>
<dbReference type="Proteomes" id="UP001217485">
    <property type="component" value="Unassembled WGS sequence"/>
</dbReference>
<feature type="region of interest" description="Disordered" evidence="1">
    <location>
        <begin position="501"/>
        <end position="528"/>
    </location>
</feature>
<dbReference type="PANTHER" id="PTHR14136:SF17">
    <property type="entry name" value="BTB_POZ DOMAIN-CONTAINING PROTEIN KCTD9"/>
    <property type="match status" value="1"/>
</dbReference>
<dbReference type="Pfam" id="PF09937">
    <property type="entry name" value="DUF2169"/>
    <property type="match status" value="1"/>
</dbReference>
<dbReference type="RefSeq" id="WP_272101667.1">
    <property type="nucleotide sequence ID" value="NZ_JAQNDK010000004.1"/>
</dbReference>
<protein>
    <submittedName>
        <fullName evidence="3">DUF2169 domain-containing protein</fullName>
    </submittedName>
</protein>
<evidence type="ECO:0000313" key="4">
    <source>
        <dbReference type="Proteomes" id="UP001217485"/>
    </source>
</evidence>
<comment type="caution">
    <text evidence="3">The sequence shown here is derived from an EMBL/GenBank/DDBJ whole genome shotgun (WGS) entry which is preliminary data.</text>
</comment>
<name>A0ABT5CAR4_9BACT</name>
<feature type="region of interest" description="Disordered" evidence="1">
    <location>
        <begin position="147"/>
        <end position="169"/>
    </location>
</feature>
<reference evidence="3 4" key="1">
    <citation type="submission" date="2023-01" db="EMBL/GenBank/DDBJ databases">
        <title>Minimal conservation of predation-associated metabolite biosynthetic gene clusters underscores biosynthetic potential of Myxococcota including descriptions for ten novel species: Archangium lansinium sp. nov., Myxococcus landrumus sp. nov., Nannocystis bai.</title>
        <authorList>
            <person name="Ahearne A."/>
            <person name="Stevens C."/>
            <person name="Dowd S."/>
        </authorList>
    </citation>
    <scope>NUCLEOTIDE SEQUENCE [LARGE SCALE GENOMIC DNA]</scope>
    <source>
        <strain evidence="3 4">WIWO2</strain>
    </source>
</reference>
<dbReference type="InterPro" id="IPR018683">
    <property type="entry name" value="DUF2169"/>
</dbReference>
<sequence length="811" mass="86945">MANKNLTPFLFGSKVTSRRPPQPEVTLIVRAKFTLKPGAPLSLPEGHPALAQETLRGDVFHDDDHEQTGECLYPSDLVDFKPHADVLLIGTCHTPGKARMTECPVRFGVGSWSKILRVLGERVWMDGLLGPAMSDPVPFDRMPLGDRRSFGGPGHPLNPVGRGHGTRELPNVEGADDLLLSRSDRPAPAGFGPLSPNRPDRRARVGKNYGKAYREKRAPYYADDFDWTYFNSARPDQWLPYLRGDEDLLFQNLHPDAEVFRSRLPGLRIRVFANDAERGFREVPMHLDTLLANLDEGALFLTWRGLTEVTDDDLSRVTTLVASEPLDGPALPEEHYREILARFEADPLEIEEQLAPELKEEWGALQALQKKGDGAAPRDGGGAAGLDPLSALLKARLGDVAKPQQERIGRAMAGLAGVALPGGKVLGSVIAEALRNLPKASQALPPMSSAASPMLMDAALRTAFRRVARAVEEAKGLAAARGTQVPALAAWDKLAGDPKLASMGLSTAPPRPPGQIGPGSDLRDQDLSEQDLSGRDLTGANLTGAILTGADLRGARLTRAILRQAVLFDADMREADFTGADLTLATLQSAWAERAVFRGATLEGTTFDGARLMEADLSGTQGSQLVFSRADMTGAVARGAAWAVAFLEDTVLERADLSQASLTRCFVSKVKGASATFAGATLTGSSFSGSDLTGASFTGARGDGSVWMATTLTGADLSLAVLTGALFSEATADGASFFGANVRGARFDRANLTRADFTRANLFEADLLKARVPEAKFVDANLYDAKFYETSGSGCDFRGANLKKSTLERDR</sequence>
<evidence type="ECO:0000313" key="3">
    <source>
        <dbReference type="EMBL" id="MDC0683529.1"/>
    </source>
</evidence>
<dbReference type="Pfam" id="PF00805">
    <property type="entry name" value="Pentapeptide"/>
    <property type="match status" value="5"/>
</dbReference>
<dbReference type="InterPro" id="IPR051082">
    <property type="entry name" value="Pentapeptide-BTB/POZ_domain"/>
</dbReference>
<proteinExistence type="predicted"/>
<dbReference type="PANTHER" id="PTHR14136">
    <property type="entry name" value="BTB_POZ DOMAIN-CONTAINING PROTEIN KCTD9"/>
    <property type="match status" value="1"/>
</dbReference>
<dbReference type="Gene3D" id="2.160.20.80">
    <property type="entry name" value="E3 ubiquitin-protein ligase SopA"/>
    <property type="match status" value="3"/>
</dbReference>
<organism evidence="3 4">
    <name type="scientific">Sorangium atrum</name>
    <dbReference type="NCBI Taxonomy" id="2995308"/>
    <lineage>
        <taxon>Bacteria</taxon>
        <taxon>Pseudomonadati</taxon>
        <taxon>Myxococcota</taxon>
        <taxon>Polyangia</taxon>
        <taxon>Polyangiales</taxon>
        <taxon>Polyangiaceae</taxon>
        <taxon>Sorangium</taxon>
    </lineage>
</organism>
<accession>A0ABT5CAR4</accession>
<gene>
    <name evidence="3" type="ORF">POL72_37715</name>
</gene>
<feature type="domain" description="DUF2169" evidence="2">
    <location>
        <begin position="24"/>
        <end position="304"/>
    </location>
</feature>
<keyword evidence="4" id="KW-1185">Reference proteome</keyword>
<evidence type="ECO:0000259" key="2">
    <source>
        <dbReference type="Pfam" id="PF09937"/>
    </source>
</evidence>
<evidence type="ECO:0000256" key="1">
    <source>
        <dbReference type="SAM" id="MobiDB-lite"/>
    </source>
</evidence>
<dbReference type="EMBL" id="JAQNDK010000004">
    <property type="protein sequence ID" value="MDC0683529.1"/>
    <property type="molecule type" value="Genomic_DNA"/>
</dbReference>